<organism evidence="2 3">
    <name type="scientific">Nocardiopsis suaedae</name>
    <dbReference type="NCBI Taxonomy" id="3018444"/>
    <lineage>
        <taxon>Bacteria</taxon>
        <taxon>Bacillati</taxon>
        <taxon>Actinomycetota</taxon>
        <taxon>Actinomycetes</taxon>
        <taxon>Streptosporangiales</taxon>
        <taxon>Nocardiopsidaceae</taxon>
        <taxon>Nocardiopsis</taxon>
    </lineage>
</organism>
<gene>
    <name evidence="2" type="ORF">O4U47_20870</name>
</gene>
<sequence length="297" mass="31414">MKRVLVFGATGFVGRHVCSQFTEEGDEVITASRGGGEPHGADHLTIDLAEASPLELAELLARIRPDTVVNAVGSIWGASDTEMERRCLTPVRTLVEALSLIPGTPRLVHLGSVLEHGSPPSGAYGRAKRAATQEILLATAEGRIEGTVLRVANVIGPGTPEISLLGKVAGALTEAKRERGEAVVELAPLRAQRDFVDVRDVAEAVCAAARSDPPGAVVDIGSGHSVPVREPVDLLVSASGVPARVIESPPPVQERAPRTEDRIVVDTARAWSLLGWRPRRTLAAAVTAYWRSLEATP</sequence>
<feature type="domain" description="NAD-dependent epimerase/dehydratase" evidence="1">
    <location>
        <begin position="4"/>
        <end position="221"/>
    </location>
</feature>
<dbReference type="InterPro" id="IPR001509">
    <property type="entry name" value="Epimerase_deHydtase"/>
</dbReference>
<keyword evidence="3" id="KW-1185">Reference proteome</keyword>
<evidence type="ECO:0000313" key="3">
    <source>
        <dbReference type="Proteomes" id="UP001165685"/>
    </source>
</evidence>
<protein>
    <submittedName>
        <fullName evidence="2">NAD-dependent epimerase/dehydratase family protein</fullName>
    </submittedName>
</protein>
<dbReference type="SUPFAM" id="SSF51735">
    <property type="entry name" value="NAD(P)-binding Rossmann-fold domains"/>
    <property type="match status" value="1"/>
</dbReference>
<dbReference type="PANTHER" id="PTHR12126">
    <property type="entry name" value="NADH-UBIQUINONE OXIDOREDUCTASE 39 KDA SUBUNIT-RELATED"/>
    <property type="match status" value="1"/>
</dbReference>
<dbReference type="InterPro" id="IPR051207">
    <property type="entry name" value="ComplexI_NDUFA9_subunit"/>
</dbReference>
<dbReference type="Pfam" id="PF01370">
    <property type="entry name" value="Epimerase"/>
    <property type="match status" value="1"/>
</dbReference>
<proteinExistence type="predicted"/>
<dbReference type="Proteomes" id="UP001165685">
    <property type="component" value="Unassembled WGS sequence"/>
</dbReference>
<dbReference type="RefSeq" id="WP_270679602.1">
    <property type="nucleotide sequence ID" value="NZ_JAQFWP010000044.1"/>
</dbReference>
<dbReference type="PANTHER" id="PTHR12126:SF16">
    <property type="entry name" value="MIOREX COMPLEX COMPONENT 2"/>
    <property type="match status" value="1"/>
</dbReference>
<evidence type="ECO:0000259" key="1">
    <source>
        <dbReference type="Pfam" id="PF01370"/>
    </source>
</evidence>
<dbReference type="Gene3D" id="3.40.50.720">
    <property type="entry name" value="NAD(P)-binding Rossmann-like Domain"/>
    <property type="match status" value="1"/>
</dbReference>
<evidence type="ECO:0000313" key="2">
    <source>
        <dbReference type="EMBL" id="MDA2806971.1"/>
    </source>
</evidence>
<name>A0ABT4TQM4_9ACTN</name>
<dbReference type="InterPro" id="IPR036291">
    <property type="entry name" value="NAD(P)-bd_dom_sf"/>
</dbReference>
<dbReference type="EMBL" id="JAQFWP010000044">
    <property type="protein sequence ID" value="MDA2806971.1"/>
    <property type="molecule type" value="Genomic_DNA"/>
</dbReference>
<accession>A0ABT4TQM4</accession>
<reference evidence="2" key="1">
    <citation type="submission" date="2023-01" db="EMBL/GenBank/DDBJ databases">
        <title>Draft genome sequence of Nocardiopsis sp. LSu2-4 isolated from halophytes.</title>
        <authorList>
            <person name="Duangmal K."/>
            <person name="Chantavorakit T."/>
        </authorList>
    </citation>
    <scope>NUCLEOTIDE SEQUENCE</scope>
    <source>
        <strain evidence="2">LSu2-4</strain>
    </source>
</reference>
<comment type="caution">
    <text evidence="2">The sequence shown here is derived from an EMBL/GenBank/DDBJ whole genome shotgun (WGS) entry which is preliminary data.</text>
</comment>